<evidence type="ECO:0000256" key="2">
    <source>
        <dbReference type="SAM" id="Phobius"/>
    </source>
</evidence>
<organism evidence="3 4">
    <name type="scientific">Propionivibrio dicarboxylicus</name>
    <dbReference type="NCBI Taxonomy" id="83767"/>
    <lineage>
        <taxon>Bacteria</taxon>
        <taxon>Pseudomonadati</taxon>
        <taxon>Pseudomonadota</taxon>
        <taxon>Betaproteobacteria</taxon>
        <taxon>Rhodocyclales</taxon>
        <taxon>Rhodocyclaceae</taxon>
        <taxon>Propionivibrio</taxon>
    </lineage>
</organism>
<dbReference type="EMBL" id="FNCY01000003">
    <property type="protein sequence ID" value="SDH11373.1"/>
    <property type="molecule type" value="Genomic_DNA"/>
</dbReference>
<feature type="region of interest" description="Disordered" evidence="1">
    <location>
        <begin position="635"/>
        <end position="663"/>
    </location>
</feature>
<keyword evidence="2" id="KW-0812">Transmembrane</keyword>
<keyword evidence="4" id="KW-1185">Reference proteome</keyword>
<feature type="transmembrane region" description="Helical" evidence="2">
    <location>
        <begin position="585"/>
        <end position="603"/>
    </location>
</feature>
<dbReference type="Proteomes" id="UP000198607">
    <property type="component" value="Unassembled WGS sequence"/>
</dbReference>
<dbReference type="OrthoDB" id="9147585at2"/>
<sequence length="663" mass="74292">MERLLINMAIVKVNWDRSGADLLENHIPLLAYALSECTATTASLSEIRTHFRQVAEFEVPTAALGTLVKRAAKRHGFLTRDHDGTYQICRDKLPDRQYLSLRDTELRKYQALKQAFVEFCEYHHIAPPTPGEIDAYFFDVLYDVAPSLIGSTAGLPDNPGGAAREPESTRALIARFVAHCYERDPISSASIESFVRGAMLTETFYYSAPDTLSQKMRDVVVVFDTGFLVRSLGLCEAGLAEPCKELAQILRGMSVKMRCFRDTFNELHRILHAASSQLRGGRRLVTRVPGDIFDYYNSIGASQSDVELDIAMLEQSLNKIGIRIEDRPPHIASLTVNETLLGQYIQDALPGQTLEARQHDIDCLTSIYRLRSGRAQQYLESCIAIFVTTNVELARASARYFNMHEEISNAPICMADQVFTTLVWLKSVNKIPDLPKHRLVANCIAAMQPSDRLWNRYLAEATTLKERKEISENDYAVLIHSLEARHHLMDSIIEQGEFVHGSVKEVLELARANYTEEINEKLTTLEIETKAHRDQINRLIATIARAIALVTCGGALVIWITLIVAGLFVTAPESFSIDMLSDPKTWLFLVVALVGTANLMWGVKLYDLCEEIATQCSGKAALALSHLLLPKRHTQPSASQQVTTENVLPTENIHPDQPQEEIR</sequence>
<evidence type="ECO:0000256" key="1">
    <source>
        <dbReference type="SAM" id="MobiDB-lite"/>
    </source>
</evidence>
<protein>
    <submittedName>
        <fullName evidence="3">Uncharacterized protein</fullName>
    </submittedName>
</protein>
<proteinExistence type="predicted"/>
<feature type="transmembrane region" description="Helical" evidence="2">
    <location>
        <begin position="543"/>
        <end position="565"/>
    </location>
</feature>
<dbReference type="AlphaFoldDB" id="A0A1G7ZRR6"/>
<reference evidence="3 4" key="1">
    <citation type="submission" date="2016-10" db="EMBL/GenBank/DDBJ databases">
        <authorList>
            <person name="de Groot N.N."/>
        </authorList>
    </citation>
    <scope>NUCLEOTIDE SEQUENCE [LARGE SCALE GENOMIC DNA]</scope>
    <source>
        <strain evidence="3 4">DSM 5885</strain>
    </source>
</reference>
<name>A0A1G7ZRR6_9RHOO</name>
<keyword evidence="2" id="KW-0472">Membrane</keyword>
<dbReference type="RefSeq" id="WP_091935423.1">
    <property type="nucleotide sequence ID" value="NZ_FNCY01000003.1"/>
</dbReference>
<feature type="compositionally biased region" description="Polar residues" evidence="1">
    <location>
        <begin position="635"/>
        <end position="649"/>
    </location>
</feature>
<keyword evidence="2" id="KW-1133">Transmembrane helix</keyword>
<evidence type="ECO:0000313" key="3">
    <source>
        <dbReference type="EMBL" id="SDH11373.1"/>
    </source>
</evidence>
<accession>A0A1G7ZRR6</accession>
<evidence type="ECO:0000313" key="4">
    <source>
        <dbReference type="Proteomes" id="UP000198607"/>
    </source>
</evidence>
<gene>
    <name evidence="3" type="ORF">SAMN05660652_01260</name>
</gene>